<dbReference type="Gene3D" id="3.90.1300.10">
    <property type="entry name" value="Amidase signature (AS) domain"/>
    <property type="match status" value="1"/>
</dbReference>
<comment type="caution">
    <text evidence="3">The sequence shown here is derived from an EMBL/GenBank/DDBJ whole genome shotgun (WGS) entry which is preliminary data.</text>
</comment>
<evidence type="ECO:0000313" key="3">
    <source>
        <dbReference type="EMBL" id="RSH81089.1"/>
    </source>
</evidence>
<feature type="domain" description="Amidase" evidence="2">
    <location>
        <begin position="84"/>
        <end position="510"/>
    </location>
</feature>
<evidence type="ECO:0000313" key="4">
    <source>
        <dbReference type="Proteomes" id="UP000279236"/>
    </source>
</evidence>
<dbReference type="SUPFAM" id="SSF75304">
    <property type="entry name" value="Amidase signature (AS) enzymes"/>
    <property type="match status" value="1"/>
</dbReference>
<dbReference type="RefSeq" id="XP_028475808.1">
    <property type="nucleotide sequence ID" value="XM_028623834.1"/>
</dbReference>
<dbReference type="Pfam" id="PF01425">
    <property type="entry name" value="Amidase"/>
    <property type="match status" value="1"/>
</dbReference>
<dbReference type="InterPro" id="IPR020556">
    <property type="entry name" value="Amidase_CS"/>
</dbReference>
<dbReference type="STRING" id="105984.A0A427XQG9"/>
<dbReference type="PROSITE" id="PS00571">
    <property type="entry name" value="AMIDASES"/>
    <property type="match status" value="1"/>
</dbReference>
<dbReference type="InterPro" id="IPR000120">
    <property type="entry name" value="Amidase"/>
</dbReference>
<sequence length="527" mass="56283">MPTPEEVLNTASRINLNIPEAHVDDYLQLLTKTEEACALVLAQEDYKPKPDVARFPRTNIHRPTGKDNPLNGWAWRADAGDPVDSSGKLLSGKRVVFKDTICMAEVPLLFGTDAFEGFVPDVDATVVSRVLESGGHVLGKAACENFSHGATSSSSPYGPVENPYTQGFSTGGSSSGCGALIASGAADMGMGGDQGGSVRIPASHCGIVGLKPTFGLVPYTGILSSESMIDHVGPMATTVLDTARLLQAVAGDDDIDDRSAGAPKPADVPDYVSAVLAGREKGVKGMKIGILKEPFDSPHIVPGVTMAVKDAAERLRALGAEVEEVSLPIMSVVPAISHVLNKLGSAGTRQGRQVGRRGLYLNDYWDQLLPWTQAKYDKAKYFVTGTAMSSEYAWGKYPVAYGRAMNLARKLRDDLNTTLAQFDVLIMPTVPHPARRHIVWESGPAQWNANAGPVAAFTSAFNLSGHPSLTVPVGFVEPMAIDCKCPTVSEIRLPVGLMVVGKWWDESTVLCVGDAVERSADWKELHF</sequence>
<evidence type="ECO:0000259" key="2">
    <source>
        <dbReference type="Pfam" id="PF01425"/>
    </source>
</evidence>
<name>A0A427XQG9_9TREE</name>
<organism evidence="3 4">
    <name type="scientific">Apiotrichum porosum</name>
    <dbReference type="NCBI Taxonomy" id="105984"/>
    <lineage>
        <taxon>Eukaryota</taxon>
        <taxon>Fungi</taxon>
        <taxon>Dikarya</taxon>
        <taxon>Basidiomycota</taxon>
        <taxon>Agaricomycotina</taxon>
        <taxon>Tremellomycetes</taxon>
        <taxon>Trichosporonales</taxon>
        <taxon>Trichosporonaceae</taxon>
        <taxon>Apiotrichum</taxon>
    </lineage>
</organism>
<dbReference type="GeneID" id="39593066"/>
<gene>
    <name evidence="3" type="ORF">EHS24_008523</name>
</gene>
<reference evidence="3 4" key="1">
    <citation type="submission" date="2018-11" db="EMBL/GenBank/DDBJ databases">
        <title>Genome sequence of Apiotrichum porosum DSM 27194.</title>
        <authorList>
            <person name="Aliyu H."/>
            <person name="Gorte O."/>
            <person name="Ochsenreither K."/>
        </authorList>
    </citation>
    <scope>NUCLEOTIDE SEQUENCE [LARGE SCALE GENOMIC DNA]</scope>
    <source>
        <strain evidence="3 4">DSM 27194</strain>
    </source>
</reference>
<comment type="similarity">
    <text evidence="1">Belongs to the amidase family.</text>
</comment>
<protein>
    <recommendedName>
        <fullName evidence="2">Amidase domain-containing protein</fullName>
    </recommendedName>
</protein>
<dbReference type="GO" id="GO:0003824">
    <property type="term" value="F:catalytic activity"/>
    <property type="evidence" value="ECO:0007669"/>
    <property type="project" value="InterPro"/>
</dbReference>
<proteinExistence type="inferred from homology"/>
<dbReference type="InterPro" id="IPR023631">
    <property type="entry name" value="Amidase_dom"/>
</dbReference>
<evidence type="ECO:0000256" key="1">
    <source>
        <dbReference type="ARBA" id="ARBA00009199"/>
    </source>
</evidence>
<dbReference type="EMBL" id="RSCE01000007">
    <property type="protein sequence ID" value="RSH81089.1"/>
    <property type="molecule type" value="Genomic_DNA"/>
</dbReference>
<dbReference type="InterPro" id="IPR036928">
    <property type="entry name" value="AS_sf"/>
</dbReference>
<dbReference type="PANTHER" id="PTHR11895">
    <property type="entry name" value="TRANSAMIDASE"/>
    <property type="match status" value="1"/>
</dbReference>
<keyword evidence="4" id="KW-1185">Reference proteome</keyword>
<dbReference type="Proteomes" id="UP000279236">
    <property type="component" value="Unassembled WGS sequence"/>
</dbReference>
<accession>A0A427XQG9</accession>
<dbReference type="AlphaFoldDB" id="A0A427XQG9"/>
<dbReference type="PANTHER" id="PTHR11895:SF170">
    <property type="entry name" value="AMIDASE"/>
    <property type="match status" value="1"/>
</dbReference>
<dbReference type="OrthoDB" id="1879366at2759"/>